<dbReference type="PROSITE" id="PS51918">
    <property type="entry name" value="RADICAL_SAM"/>
    <property type="match status" value="1"/>
</dbReference>
<evidence type="ECO:0000256" key="3">
    <source>
        <dbReference type="ARBA" id="ARBA00023004"/>
    </source>
</evidence>
<sequence length="295" mass="31477">MTKIAFYAPGSRHYDNGLFENSAHSFVNISITGTQCQCNCEHCQGRLLKNMLSATEPELLISLAADLRSRGCRGVLVSGGAGSDGSVPLLPFIGALKEMTAMGLSVVVHPGLLTTETAELLAQANITRVALDLIGDGDTIRDVYHLQRTPKDYHNSLQIARQAGLKVSPHIVIGLHFGQIRGEYQALQMVAAEGAASLVLVILNPLRSTPMGEVVPPPAAAVAEIFTTARRLLPNTPIALGCARPPGLYSRTIERLAVDAGLNAIAYPARETVDYVQSLGYDINYLETCCGIVAD</sequence>
<dbReference type="InterPro" id="IPR013785">
    <property type="entry name" value="Aldolase_TIM"/>
</dbReference>
<dbReference type="GO" id="GO:0004076">
    <property type="term" value="F:biotin synthase activity"/>
    <property type="evidence" value="ECO:0007669"/>
    <property type="project" value="UniProtKB-EC"/>
</dbReference>
<keyword evidence="3" id="KW-0408">Iron</keyword>
<dbReference type="EMBL" id="CP155573">
    <property type="protein sequence ID" value="XFO66876.1"/>
    <property type="molecule type" value="Genomic_DNA"/>
</dbReference>
<gene>
    <name evidence="6" type="primary">bioB_4</name>
    <name evidence="6" type="ORF">SPSIL_030440</name>
</gene>
<evidence type="ECO:0000256" key="2">
    <source>
        <dbReference type="ARBA" id="ARBA00022723"/>
    </source>
</evidence>
<name>A0ABZ3IMJ2_9FIRM</name>
<dbReference type="SUPFAM" id="SSF102114">
    <property type="entry name" value="Radical SAM enzymes"/>
    <property type="match status" value="1"/>
</dbReference>
<reference evidence="6" key="1">
    <citation type="submission" date="2024-05" db="EMBL/GenBank/DDBJ databases">
        <title>Isolation and characterization of Sporomusa carbonis sp. nov., a carboxydotrophic hydrogenogen in the genus of Sporomusa isolated from a charcoal burning pile.</title>
        <authorList>
            <person name="Boeer T."/>
            <person name="Rosenbaum F."/>
            <person name="Eysell L."/>
            <person name="Mueller V."/>
            <person name="Daniel R."/>
            <person name="Poehlein A."/>
        </authorList>
    </citation>
    <scope>NUCLEOTIDE SEQUENCE [LARGE SCALE GENOMIC DNA]</scope>
    <source>
        <strain evidence="6">DSM 10669</strain>
    </source>
</reference>
<keyword evidence="4" id="KW-0411">Iron-sulfur</keyword>
<dbReference type="CDD" id="cd01335">
    <property type="entry name" value="Radical_SAM"/>
    <property type="match status" value="1"/>
</dbReference>
<evidence type="ECO:0000256" key="1">
    <source>
        <dbReference type="ARBA" id="ARBA00022691"/>
    </source>
</evidence>
<dbReference type="InterPro" id="IPR058240">
    <property type="entry name" value="rSAM_sf"/>
</dbReference>
<dbReference type="PANTHER" id="PTHR43288:SF2">
    <property type="entry name" value="RADICAL SAM CORE DOMAIN-CONTAINING PROTEIN"/>
    <property type="match status" value="1"/>
</dbReference>
<evidence type="ECO:0000259" key="5">
    <source>
        <dbReference type="PROSITE" id="PS51918"/>
    </source>
</evidence>
<dbReference type="Proteomes" id="UP000216752">
    <property type="component" value="Chromosome"/>
</dbReference>
<organism evidence="6 7">
    <name type="scientific">Sporomusa silvacetica DSM 10669</name>
    <dbReference type="NCBI Taxonomy" id="1123289"/>
    <lineage>
        <taxon>Bacteria</taxon>
        <taxon>Bacillati</taxon>
        <taxon>Bacillota</taxon>
        <taxon>Negativicutes</taxon>
        <taxon>Selenomonadales</taxon>
        <taxon>Sporomusaceae</taxon>
        <taxon>Sporomusa</taxon>
    </lineage>
</organism>
<dbReference type="PANTHER" id="PTHR43288">
    <property type="entry name" value="BIOTIN SYNTHASE-RELATED PROTEIN, RADICAL SAM SUPERFAMILY"/>
    <property type="match status" value="1"/>
</dbReference>
<dbReference type="Gene3D" id="3.20.20.70">
    <property type="entry name" value="Aldolase class I"/>
    <property type="match status" value="1"/>
</dbReference>
<dbReference type="EC" id="2.8.1.6" evidence="6"/>
<keyword evidence="2" id="KW-0479">Metal-binding</keyword>
<keyword evidence="7" id="KW-1185">Reference proteome</keyword>
<feature type="domain" description="Radical SAM core" evidence="5">
    <location>
        <begin position="19"/>
        <end position="243"/>
    </location>
</feature>
<dbReference type="Pfam" id="PF04055">
    <property type="entry name" value="Radical_SAM"/>
    <property type="match status" value="1"/>
</dbReference>
<proteinExistence type="predicted"/>
<evidence type="ECO:0000313" key="6">
    <source>
        <dbReference type="EMBL" id="XFO66876.1"/>
    </source>
</evidence>
<dbReference type="SMART" id="SM00729">
    <property type="entry name" value="Elp3"/>
    <property type="match status" value="1"/>
</dbReference>
<evidence type="ECO:0000313" key="7">
    <source>
        <dbReference type="Proteomes" id="UP000216752"/>
    </source>
</evidence>
<keyword evidence="6" id="KW-0808">Transferase</keyword>
<accession>A0ABZ3IMJ2</accession>
<dbReference type="InterPro" id="IPR007197">
    <property type="entry name" value="rSAM"/>
</dbReference>
<dbReference type="InterPro" id="IPR006638">
    <property type="entry name" value="Elp3/MiaA/NifB-like_rSAM"/>
</dbReference>
<keyword evidence="1" id="KW-0949">S-adenosyl-L-methionine</keyword>
<dbReference type="RefSeq" id="WP_094607117.1">
    <property type="nucleotide sequence ID" value="NZ_CP155573.1"/>
</dbReference>
<dbReference type="SFLD" id="SFLDS00029">
    <property type="entry name" value="Radical_SAM"/>
    <property type="match status" value="1"/>
</dbReference>
<evidence type="ECO:0000256" key="4">
    <source>
        <dbReference type="ARBA" id="ARBA00023014"/>
    </source>
</evidence>
<protein>
    <submittedName>
        <fullName evidence="6">Biotin synthase</fullName>
        <ecNumber evidence="6">2.8.1.6</ecNumber>
    </submittedName>
</protein>
<dbReference type="SFLD" id="SFLDG01113">
    <property type="entry name" value="Uncharacterised_Radical_SAM_Su"/>
    <property type="match status" value="1"/>
</dbReference>